<dbReference type="Proteomes" id="UP001230649">
    <property type="component" value="Unassembled WGS sequence"/>
</dbReference>
<comment type="caution">
    <text evidence="1">The sequence shown here is derived from an EMBL/GenBank/DDBJ whole genome shotgun (WGS) entry which is preliminary data.</text>
</comment>
<evidence type="ECO:0000313" key="1">
    <source>
        <dbReference type="EMBL" id="KAJ9114517.1"/>
    </source>
</evidence>
<sequence>MHYPIQLPLTPPASPPTTKLAPLSPPTRVHVVQLPKGLRKKKAKKRRSLTEDKQDTDASNEHAQHTAKPLTPCCPTPLNDDISDLYLDPPCPNVWKLIRSMMVQDLLSASRAVCPCREITIHVPLLPDTDPATSCESATTRRHVYRAQQEKRKLLGMQGDHLPRLGEEHGTCPIGKCGIKRCLLWDSLLDGEIRDVTVKMHIQPSLVSDLALPAFTMSFKLHVHEDDITGSAFVCAPELVRAILPRFFACFEKRMHSLYTLNHPFGRGMPLDPSDDSEDALDPHVWKKWAGCPQALQGRKCNPDESKTRIWLLDDGTAEVSLGAECEPDECTIAPPINSSKGKSRAC</sequence>
<dbReference type="EMBL" id="JASBWS010000008">
    <property type="protein sequence ID" value="KAJ9114517.1"/>
    <property type="molecule type" value="Genomic_DNA"/>
</dbReference>
<keyword evidence="2" id="KW-1185">Reference proteome</keyword>
<accession>A0ACC2WSB1</accession>
<evidence type="ECO:0000313" key="2">
    <source>
        <dbReference type="Proteomes" id="UP001230649"/>
    </source>
</evidence>
<reference evidence="1" key="1">
    <citation type="submission" date="2023-04" db="EMBL/GenBank/DDBJ databases">
        <title>Draft Genome sequencing of Naganishia species isolated from polar environments using Oxford Nanopore Technology.</title>
        <authorList>
            <person name="Leo P."/>
            <person name="Venkateswaran K."/>
        </authorList>
    </citation>
    <scope>NUCLEOTIDE SEQUENCE</scope>
    <source>
        <strain evidence="1">MNA-CCFEE 5262</strain>
    </source>
</reference>
<proteinExistence type="predicted"/>
<organism evidence="1 2">
    <name type="scientific">Naganishia adeliensis</name>
    <dbReference type="NCBI Taxonomy" id="92952"/>
    <lineage>
        <taxon>Eukaryota</taxon>
        <taxon>Fungi</taxon>
        <taxon>Dikarya</taxon>
        <taxon>Basidiomycota</taxon>
        <taxon>Agaricomycotina</taxon>
        <taxon>Tremellomycetes</taxon>
        <taxon>Filobasidiales</taxon>
        <taxon>Filobasidiaceae</taxon>
        <taxon>Naganishia</taxon>
    </lineage>
</organism>
<name>A0ACC2WSB1_9TREE</name>
<gene>
    <name evidence="1" type="ORF">QFC20_001390</name>
</gene>
<protein>
    <submittedName>
        <fullName evidence="1">Uncharacterized protein</fullName>
    </submittedName>
</protein>